<dbReference type="Proteomes" id="UP000799118">
    <property type="component" value="Unassembled WGS sequence"/>
</dbReference>
<dbReference type="AlphaFoldDB" id="A0A6A4GGJ9"/>
<organism evidence="1 2">
    <name type="scientific">Gymnopus androsaceus JB14</name>
    <dbReference type="NCBI Taxonomy" id="1447944"/>
    <lineage>
        <taxon>Eukaryota</taxon>
        <taxon>Fungi</taxon>
        <taxon>Dikarya</taxon>
        <taxon>Basidiomycota</taxon>
        <taxon>Agaricomycotina</taxon>
        <taxon>Agaricomycetes</taxon>
        <taxon>Agaricomycetidae</taxon>
        <taxon>Agaricales</taxon>
        <taxon>Marasmiineae</taxon>
        <taxon>Omphalotaceae</taxon>
        <taxon>Gymnopus</taxon>
    </lineage>
</organism>
<keyword evidence="2" id="KW-1185">Reference proteome</keyword>
<protein>
    <submittedName>
        <fullName evidence="1">Uncharacterized protein</fullName>
    </submittedName>
</protein>
<dbReference type="EMBL" id="ML770113">
    <property type="protein sequence ID" value="KAE9384600.1"/>
    <property type="molecule type" value="Genomic_DNA"/>
</dbReference>
<evidence type="ECO:0000313" key="1">
    <source>
        <dbReference type="EMBL" id="KAE9384600.1"/>
    </source>
</evidence>
<proteinExistence type="predicted"/>
<name>A0A6A4GGJ9_9AGAR</name>
<sequence length="174" mass="19995">MVFTVVNNELAMNSAVGERDKILVEIMCKGKKSDEDLDSEGCVQVEIEETYPSPWSMEPRNAYLTSGPFCKDKLEELLLLGYLWRLQNRGKKRSVRRSRHKEKKNLQGFDSTLRCSTLFKTIHKTLGIGEVSSNFLGNGKFISMTGRDHSANKERKKSHIDDIEEHIERRECSL</sequence>
<reference evidence="1" key="1">
    <citation type="journal article" date="2019" name="Environ. Microbiol.">
        <title>Fungal ecological strategies reflected in gene transcription - a case study of two litter decomposers.</title>
        <authorList>
            <person name="Barbi F."/>
            <person name="Kohler A."/>
            <person name="Barry K."/>
            <person name="Baskaran P."/>
            <person name="Daum C."/>
            <person name="Fauchery L."/>
            <person name="Ihrmark K."/>
            <person name="Kuo A."/>
            <person name="LaButti K."/>
            <person name="Lipzen A."/>
            <person name="Morin E."/>
            <person name="Grigoriev I.V."/>
            <person name="Henrissat B."/>
            <person name="Lindahl B."/>
            <person name="Martin F."/>
        </authorList>
    </citation>
    <scope>NUCLEOTIDE SEQUENCE</scope>
    <source>
        <strain evidence="1">JB14</strain>
    </source>
</reference>
<evidence type="ECO:0000313" key="2">
    <source>
        <dbReference type="Proteomes" id="UP000799118"/>
    </source>
</evidence>
<accession>A0A6A4GGJ9</accession>
<gene>
    <name evidence="1" type="ORF">BT96DRAFT_950453</name>
</gene>